<accession>E3QSR0</accession>
<dbReference type="HOGENOM" id="CLU_3124937_0_0_1"/>
<reference evidence="2" key="1">
    <citation type="journal article" date="2012" name="Nat. Genet.">
        <title>Lifestyle transitions in plant pathogenic Colletotrichum fungi deciphered by genome and transcriptome analyses.</title>
        <authorList>
            <person name="O'Connell R.J."/>
            <person name="Thon M.R."/>
            <person name="Hacquard S."/>
            <person name="Amyotte S.G."/>
            <person name="Kleemann J."/>
            <person name="Torres M.F."/>
            <person name="Damm U."/>
            <person name="Buiate E.A."/>
            <person name="Epstein L."/>
            <person name="Alkan N."/>
            <person name="Altmueller J."/>
            <person name="Alvarado-Balderrama L."/>
            <person name="Bauser C.A."/>
            <person name="Becker C."/>
            <person name="Birren B.W."/>
            <person name="Chen Z."/>
            <person name="Choi J."/>
            <person name="Crouch J.A."/>
            <person name="Duvick J.P."/>
            <person name="Farman M.A."/>
            <person name="Gan P."/>
            <person name="Heiman D."/>
            <person name="Henrissat B."/>
            <person name="Howard R.J."/>
            <person name="Kabbage M."/>
            <person name="Koch C."/>
            <person name="Kracher B."/>
            <person name="Kubo Y."/>
            <person name="Law A.D."/>
            <person name="Lebrun M.-H."/>
            <person name="Lee Y.-H."/>
            <person name="Miyara I."/>
            <person name="Moore N."/>
            <person name="Neumann U."/>
            <person name="Nordstroem K."/>
            <person name="Panaccione D.G."/>
            <person name="Panstruga R."/>
            <person name="Place M."/>
            <person name="Proctor R.H."/>
            <person name="Prusky D."/>
            <person name="Rech G."/>
            <person name="Reinhardt R."/>
            <person name="Rollins J.A."/>
            <person name="Rounsley S."/>
            <person name="Schardl C.L."/>
            <person name="Schwartz D.C."/>
            <person name="Shenoy N."/>
            <person name="Shirasu K."/>
            <person name="Sikhakolli U.R."/>
            <person name="Stueber K."/>
            <person name="Sukno S.A."/>
            <person name="Sweigard J.A."/>
            <person name="Takano Y."/>
            <person name="Takahara H."/>
            <person name="Trail F."/>
            <person name="van der Does H.C."/>
            <person name="Voll L.M."/>
            <person name="Will I."/>
            <person name="Young S."/>
            <person name="Zeng Q."/>
            <person name="Zhang J."/>
            <person name="Zhou S."/>
            <person name="Dickman M.B."/>
            <person name="Schulze-Lefert P."/>
            <person name="Ver Loren van Themaat E."/>
            <person name="Ma L.-J."/>
            <person name="Vaillancourt L.J."/>
        </authorList>
    </citation>
    <scope>NUCLEOTIDE SEQUENCE [LARGE SCALE GENOMIC DNA]</scope>
    <source>
        <strain evidence="2">M1.001 / M2 / FGSC 10212</strain>
    </source>
</reference>
<dbReference type="Proteomes" id="UP000008782">
    <property type="component" value="Unassembled WGS sequence"/>
</dbReference>
<dbReference type="EMBL" id="GG697374">
    <property type="protein sequence ID" value="EFQ33898.1"/>
    <property type="molecule type" value="Genomic_DNA"/>
</dbReference>
<protein>
    <submittedName>
        <fullName evidence="1">Uncharacterized protein</fullName>
    </submittedName>
</protein>
<organism evidence="2">
    <name type="scientific">Colletotrichum graminicola (strain M1.001 / M2 / FGSC 10212)</name>
    <name type="common">Maize anthracnose fungus</name>
    <name type="synonym">Glomerella graminicola</name>
    <dbReference type="NCBI Taxonomy" id="645133"/>
    <lineage>
        <taxon>Eukaryota</taxon>
        <taxon>Fungi</taxon>
        <taxon>Dikarya</taxon>
        <taxon>Ascomycota</taxon>
        <taxon>Pezizomycotina</taxon>
        <taxon>Sordariomycetes</taxon>
        <taxon>Hypocreomycetidae</taxon>
        <taxon>Glomerellales</taxon>
        <taxon>Glomerellaceae</taxon>
        <taxon>Colletotrichum</taxon>
        <taxon>Colletotrichum graminicola species complex</taxon>
    </lineage>
</organism>
<name>E3QSR0_COLGM</name>
<keyword evidence="2" id="KW-1185">Reference proteome</keyword>
<proteinExistence type="predicted"/>
<evidence type="ECO:0000313" key="1">
    <source>
        <dbReference type="EMBL" id="EFQ33898.1"/>
    </source>
</evidence>
<dbReference type="AlphaFoldDB" id="E3QSR0"/>
<sequence length="50" mass="5567">MPSMTNQEPIEHRLLLSITGGNTGETKDVNRCTKIFAQAGADSQQFRNLF</sequence>
<gene>
    <name evidence="1" type="ORF">GLRG_09042</name>
</gene>
<dbReference type="RefSeq" id="XP_008097918.1">
    <property type="nucleotide sequence ID" value="XM_008099727.1"/>
</dbReference>
<dbReference type="VEuPathDB" id="FungiDB:GLRG_09042"/>
<dbReference type="GeneID" id="24414407"/>
<evidence type="ECO:0000313" key="2">
    <source>
        <dbReference type="Proteomes" id="UP000008782"/>
    </source>
</evidence>